<evidence type="ECO:0000256" key="1">
    <source>
        <dbReference type="ARBA" id="ARBA00001947"/>
    </source>
</evidence>
<evidence type="ECO:0000256" key="3">
    <source>
        <dbReference type="ARBA" id="ARBA00022723"/>
    </source>
</evidence>
<dbReference type="EMBL" id="JARBDR010000917">
    <property type="protein sequence ID" value="KAJ8303417.1"/>
    <property type="molecule type" value="Genomic_DNA"/>
</dbReference>
<dbReference type="PROSITE" id="PS00132">
    <property type="entry name" value="CARBOXYPEPT_ZN_1"/>
    <property type="match status" value="1"/>
</dbReference>
<evidence type="ECO:0000256" key="2">
    <source>
        <dbReference type="ARBA" id="ARBA00005988"/>
    </source>
</evidence>
<dbReference type="InterPro" id="IPR000834">
    <property type="entry name" value="Peptidase_M14"/>
</dbReference>
<dbReference type="Pfam" id="PF00246">
    <property type="entry name" value="Peptidase_M14"/>
    <property type="match status" value="1"/>
</dbReference>
<dbReference type="PRINTS" id="PR00765">
    <property type="entry name" value="CRBOXYPTASEA"/>
</dbReference>
<gene>
    <name evidence="7" type="ORF">KUTeg_019813</name>
</gene>
<proteinExistence type="inferred from homology"/>
<evidence type="ECO:0000256" key="5">
    <source>
        <dbReference type="PROSITE-ProRule" id="PRU01379"/>
    </source>
</evidence>
<feature type="domain" description="Peptidase M14" evidence="6">
    <location>
        <begin position="1"/>
        <end position="224"/>
    </location>
</feature>
<protein>
    <recommendedName>
        <fullName evidence="6">Peptidase M14 domain-containing protein</fullName>
    </recommendedName>
</protein>
<comment type="cofactor">
    <cofactor evidence="1">
        <name>Zn(2+)</name>
        <dbReference type="ChEBI" id="CHEBI:29105"/>
    </cofactor>
</comment>
<feature type="non-terminal residue" evidence="7">
    <location>
        <position position="1"/>
    </location>
</feature>
<evidence type="ECO:0000313" key="7">
    <source>
        <dbReference type="EMBL" id="KAJ8303417.1"/>
    </source>
</evidence>
<reference evidence="7 8" key="1">
    <citation type="submission" date="2022-12" db="EMBL/GenBank/DDBJ databases">
        <title>Chromosome-level genome of Tegillarca granosa.</title>
        <authorList>
            <person name="Kim J."/>
        </authorList>
    </citation>
    <scope>NUCLEOTIDE SEQUENCE [LARGE SCALE GENOMIC DNA]</scope>
    <source>
        <strain evidence="7">Teg-2019</strain>
        <tissue evidence="7">Adductor muscle</tissue>
    </source>
</reference>
<evidence type="ECO:0000256" key="4">
    <source>
        <dbReference type="ARBA" id="ARBA00022833"/>
    </source>
</evidence>
<dbReference type="PROSITE" id="PS52035">
    <property type="entry name" value="PEPTIDASE_M14"/>
    <property type="match status" value="1"/>
</dbReference>
<accession>A0ABQ9EIN5</accession>
<dbReference type="InterPro" id="IPR057246">
    <property type="entry name" value="CARBOXYPEPT_ZN_1"/>
</dbReference>
<dbReference type="PANTHER" id="PTHR11705:SF91">
    <property type="entry name" value="FI01817P-RELATED"/>
    <property type="match status" value="1"/>
</dbReference>
<organism evidence="7 8">
    <name type="scientific">Tegillarca granosa</name>
    <name type="common">Malaysian cockle</name>
    <name type="synonym">Anadara granosa</name>
    <dbReference type="NCBI Taxonomy" id="220873"/>
    <lineage>
        <taxon>Eukaryota</taxon>
        <taxon>Metazoa</taxon>
        <taxon>Spiralia</taxon>
        <taxon>Lophotrochozoa</taxon>
        <taxon>Mollusca</taxon>
        <taxon>Bivalvia</taxon>
        <taxon>Autobranchia</taxon>
        <taxon>Pteriomorphia</taxon>
        <taxon>Arcoida</taxon>
        <taxon>Arcoidea</taxon>
        <taxon>Arcidae</taxon>
        <taxon>Tegillarca</taxon>
    </lineage>
</organism>
<evidence type="ECO:0000259" key="6">
    <source>
        <dbReference type="PROSITE" id="PS52035"/>
    </source>
</evidence>
<feature type="active site" description="Proton donor/acceptor" evidence="5">
    <location>
        <position position="190"/>
    </location>
</feature>
<keyword evidence="4" id="KW-0862">Zinc</keyword>
<dbReference type="Proteomes" id="UP001217089">
    <property type="component" value="Unassembled WGS sequence"/>
</dbReference>
<keyword evidence="8" id="KW-1185">Reference proteome</keyword>
<evidence type="ECO:0000313" key="8">
    <source>
        <dbReference type="Proteomes" id="UP001217089"/>
    </source>
</evidence>
<keyword evidence="3" id="KW-0479">Metal-binding</keyword>
<dbReference type="PANTHER" id="PTHR11705">
    <property type="entry name" value="PROTEASE FAMILY M14 CARBOXYPEPTIDASE A,B"/>
    <property type="match status" value="1"/>
</dbReference>
<dbReference type="SMART" id="SM00631">
    <property type="entry name" value="Zn_pept"/>
    <property type="match status" value="1"/>
</dbReference>
<sequence length="239" mass="26882">IEEREPSIQIKPHIFIDGGIHAREWVSPATVLYFVDQDRLWRKNRNPHQRCTGVDLNRNFEYQWDPRIGGSTNPCSDVFSGSTFLSEAESSSLKTYLQGFDNTEQSSMIAYLTIHSYGQMWLYPWGYTSALPTDWPDLDAAAKTACDALQSVNGKNYVIGSSTNVLYSAAGGSDDHAKGIHKIKYSYTLELRDTGTYGFQLPENQILQTAEETWTGVQAFAAYLANNHCANSNNECIWQ</sequence>
<dbReference type="SUPFAM" id="SSF53187">
    <property type="entry name" value="Zn-dependent exopeptidases"/>
    <property type="match status" value="1"/>
</dbReference>
<comment type="similarity">
    <text evidence="2 5">Belongs to the peptidase M14 family.</text>
</comment>
<name>A0ABQ9EIN5_TEGGR</name>
<comment type="caution">
    <text evidence="7">The sequence shown here is derived from an EMBL/GenBank/DDBJ whole genome shotgun (WGS) entry which is preliminary data.</text>
</comment>
<dbReference type="Gene3D" id="3.40.630.10">
    <property type="entry name" value="Zn peptidases"/>
    <property type="match status" value="2"/>
</dbReference>